<reference evidence="2" key="1">
    <citation type="submission" date="2014-09" db="EMBL/GenBank/DDBJ databases">
        <authorList>
            <person name="Sharma Rahul"/>
            <person name="Thines Marco"/>
        </authorList>
    </citation>
    <scope>NUCLEOTIDE SEQUENCE [LARGE SCALE GENOMIC DNA]</scope>
</reference>
<protein>
    <submittedName>
        <fullName evidence="1">Uncharacterized protein</fullName>
    </submittedName>
</protein>
<name>A0A0N7L665_PLAHL</name>
<accession>A0A0N7L665</accession>
<dbReference type="Proteomes" id="UP000054928">
    <property type="component" value="Unassembled WGS sequence"/>
</dbReference>
<organism evidence="1 2">
    <name type="scientific">Plasmopara halstedii</name>
    <name type="common">Downy mildew of sunflower</name>
    <dbReference type="NCBI Taxonomy" id="4781"/>
    <lineage>
        <taxon>Eukaryota</taxon>
        <taxon>Sar</taxon>
        <taxon>Stramenopiles</taxon>
        <taxon>Oomycota</taxon>
        <taxon>Peronosporomycetes</taxon>
        <taxon>Peronosporales</taxon>
        <taxon>Peronosporaceae</taxon>
        <taxon>Plasmopara</taxon>
    </lineage>
</organism>
<dbReference type="AlphaFoldDB" id="A0A0N7L665"/>
<evidence type="ECO:0000313" key="1">
    <source>
        <dbReference type="EMBL" id="CEG43411.1"/>
    </source>
</evidence>
<dbReference type="EMBL" id="CCYD01000666">
    <property type="protein sequence ID" value="CEG43411.1"/>
    <property type="molecule type" value="Genomic_DNA"/>
</dbReference>
<evidence type="ECO:0000313" key="2">
    <source>
        <dbReference type="Proteomes" id="UP000054928"/>
    </source>
</evidence>
<dbReference type="GeneID" id="36408663"/>
<keyword evidence="2" id="KW-1185">Reference proteome</keyword>
<proteinExistence type="predicted"/>
<sequence>MIFSVVVAACRSPRESQILNFLFEFCHRTNSPSESDKRGGSLASGCAKTLMRLQKISFCPTGSLKLYRGMSLTQNTVYARILVEY</sequence>
<dbReference type="RefSeq" id="XP_024579780.1">
    <property type="nucleotide sequence ID" value="XM_024729399.1"/>
</dbReference>